<name>A0A540K2X3_MALBA</name>
<sequence>MVGNANTSSALSAFDKMEEKGITYISSKRRKSRAEVTIIKEDNDSCDAH</sequence>
<protein>
    <submittedName>
        <fullName evidence="1">Uncharacterized protein</fullName>
    </submittedName>
</protein>
<organism evidence="1 2">
    <name type="scientific">Malus baccata</name>
    <name type="common">Siberian crab apple</name>
    <name type="synonym">Pyrus baccata</name>
    <dbReference type="NCBI Taxonomy" id="106549"/>
    <lineage>
        <taxon>Eukaryota</taxon>
        <taxon>Viridiplantae</taxon>
        <taxon>Streptophyta</taxon>
        <taxon>Embryophyta</taxon>
        <taxon>Tracheophyta</taxon>
        <taxon>Spermatophyta</taxon>
        <taxon>Magnoliopsida</taxon>
        <taxon>eudicotyledons</taxon>
        <taxon>Gunneridae</taxon>
        <taxon>Pentapetalae</taxon>
        <taxon>rosids</taxon>
        <taxon>fabids</taxon>
        <taxon>Rosales</taxon>
        <taxon>Rosaceae</taxon>
        <taxon>Amygdaloideae</taxon>
        <taxon>Maleae</taxon>
        <taxon>Malus</taxon>
    </lineage>
</organism>
<dbReference type="EMBL" id="VIEB01014832">
    <property type="protein sequence ID" value="TQD68620.1"/>
    <property type="molecule type" value="Genomic_DNA"/>
</dbReference>
<gene>
    <name evidence="1" type="ORF">C1H46_045847</name>
</gene>
<keyword evidence="2" id="KW-1185">Reference proteome</keyword>
<dbReference type="Proteomes" id="UP000315295">
    <property type="component" value="Unassembled WGS sequence"/>
</dbReference>
<reference evidence="1 2" key="1">
    <citation type="journal article" date="2019" name="G3 (Bethesda)">
        <title>Sequencing of a Wild Apple (Malus baccata) Genome Unravels the Differences Between Cultivated and Wild Apple Species Regarding Disease Resistance and Cold Tolerance.</title>
        <authorList>
            <person name="Chen X."/>
        </authorList>
    </citation>
    <scope>NUCLEOTIDE SEQUENCE [LARGE SCALE GENOMIC DNA]</scope>
    <source>
        <strain evidence="2">cv. Shandingzi</strain>
        <tissue evidence="1">Leaves</tissue>
    </source>
</reference>
<evidence type="ECO:0000313" key="2">
    <source>
        <dbReference type="Proteomes" id="UP000315295"/>
    </source>
</evidence>
<proteinExistence type="predicted"/>
<accession>A0A540K2X3</accession>
<comment type="caution">
    <text evidence="1">The sequence shown here is derived from an EMBL/GenBank/DDBJ whole genome shotgun (WGS) entry which is preliminary data.</text>
</comment>
<evidence type="ECO:0000313" key="1">
    <source>
        <dbReference type="EMBL" id="TQD68620.1"/>
    </source>
</evidence>
<dbReference type="AlphaFoldDB" id="A0A540K2X3"/>